<dbReference type="EMBL" id="BNAU01000012">
    <property type="protein sequence ID" value="GHF26326.1"/>
    <property type="molecule type" value="Genomic_DNA"/>
</dbReference>
<name>A0ABQ3JHW5_9PSEU</name>
<dbReference type="Pfam" id="PF12680">
    <property type="entry name" value="SnoaL_2"/>
    <property type="match status" value="2"/>
</dbReference>
<feature type="domain" description="SnoaL-like" evidence="1">
    <location>
        <begin position="131"/>
        <end position="245"/>
    </location>
</feature>
<evidence type="ECO:0000313" key="3">
    <source>
        <dbReference type="Proteomes" id="UP000605897"/>
    </source>
</evidence>
<accession>A0ABQ3JHW5</accession>
<evidence type="ECO:0000259" key="1">
    <source>
        <dbReference type="Pfam" id="PF12680"/>
    </source>
</evidence>
<comment type="caution">
    <text evidence="2">The sequence shown here is derived from an EMBL/GenBank/DDBJ whole genome shotgun (WGS) entry which is preliminary data.</text>
</comment>
<evidence type="ECO:0000313" key="2">
    <source>
        <dbReference type="EMBL" id="GHF26326.1"/>
    </source>
</evidence>
<protein>
    <recommendedName>
        <fullName evidence="1">SnoaL-like domain-containing protein</fullName>
    </recommendedName>
</protein>
<feature type="domain" description="SnoaL-like" evidence="1">
    <location>
        <begin position="12"/>
        <end position="115"/>
    </location>
</feature>
<sequence length="262" mass="28504">MPGMTTNTIADTYTAVWNEADPGRRRAAVARLWAENGVEFTDTSAYHGHEAIAARIADAHEQFVASAGFVFVRDQNAVAHHDVVTFTTHMVPADGGDPVWTGVVFLVVGEDGRIERDYQFAGGDAGTRAAVAEFLVRLAEGEPDRIADLFAGSVDWELDWPASGHPAVPWIRARSTRADVADHFRALNSFHVPEKRGGEMPRVLVDGRDAVVLGVIEQTVRATGRPYTARCAVHLTVEDGLITRYHVYEDSLSVAQALAGKE</sequence>
<reference evidence="3" key="1">
    <citation type="journal article" date="2019" name="Int. J. Syst. Evol. Microbiol.">
        <title>The Global Catalogue of Microorganisms (GCM) 10K type strain sequencing project: providing services to taxonomists for standard genome sequencing and annotation.</title>
        <authorList>
            <consortium name="The Broad Institute Genomics Platform"/>
            <consortium name="The Broad Institute Genome Sequencing Center for Infectious Disease"/>
            <person name="Wu L."/>
            <person name="Ma J."/>
        </authorList>
    </citation>
    <scope>NUCLEOTIDE SEQUENCE [LARGE SCALE GENOMIC DNA]</scope>
    <source>
        <strain evidence="3">CGMCC 4.7677</strain>
    </source>
</reference>
<dbReference type="SUPFAM" id="SSF54427">
    <property type="entry name" value="NTF2-like"/>
    <property type="match status" value="2"/>
</dbReference>
<keyword evidence="3" id="KW-1185">Reference proteome</keyword>
<dbReference type="Gene3D" id="3.10.450.50">
    <property type="match status" value="2"/>
</dbReference>
<dbReference type="InterPro" id="IPR032710">
    <property type="entry name" value="NTF2-like_dom_sf"/>
</dbReference>
<proteinExistence type="predicted"/>
<dbReference type="InterPro" id="IPR037401">
    <property type="entry name" value="SnoaL-like"/>
</dbReference>
<dbReference type="Proteomes" id="UP000605897">
    <property type="component" value="Unassembled WGS sequence"/>
</dbReference>
<organism evidence="2 3">
    <name type="scientific">Amycolatopsis deserti</name>
    <dbReference type="NCBI Taxonomy" id="185696"/>
    <lineage>
        <taxon>Bacteria</taxon>
        <taxon>Bacillati</taxon>
        <taxon>Actinomycetota</taxon>
        <taxon>Actinomycetes</taxon>
        <taxon>Pseudonocardiales</taxon>
        <taxon>Pseudonocardiaceae</taxon>
        <taxon>Amycolatopsis</taxon>
    </lineage>
</organism>
<gene>
    <name evidence="2" type="ORF">GCM10017786_70520</name>
</gene>